<feature type="transmembrane region" description="Helical" evidence="2">
    <location>
        <begin position="42"/>
        <end position="62"/>
    </location>
</feature>
<feature type="domain" description="VanZ-like" evidence="3">
    <location>
        <begin position="51"/>
        <end position="188"/>
    </location>
</feature>
<feature type="transmembrane region" description="Helical" evidence="2">
    <location>
        <begin position="6"/>
        <end position="30"/>
    </location>
</feature>
<dbReference type="InterPro" id="IPR006976">
    <property type="entry name" value="VanZ-like"/>
</dbReference>
<name>A0ABT8G4Z5_9MICO</name>
<feature type="transmembrane region" description="Helical" evidence="2">
    <location>
        <begin position="215"/>
        <end position="240"/>
    </location>
</feature>
<evidence type="ECO:0000256" key="1">
    <source>
        <dbReference type="SAM" id="MobiDB-lite"/>
    </source>
</evidence>
<feature type="transmembrane region" description="Helical" evidence="2">
    <location>
        <begin position="327"/>
        <end position="345"/>
    </location>
</feature>
<dbReference type="PANTHER" id="PTHR36834:SF1">
    <property type="entry name" value="INTEGRAL MEMBRANE PROTEIN"/>
    <property type="match status" value="1"/>
</dbReference>
<feature type="transmembrane region" description="Helical" evidence="2">
    <location>
        <begin position="297"/>
        <end position="315"/>
    </location>
</feature>
<feature type="transmembrane region" description="Helical" evidence="2">
    <location>
        <begin position="171"/>
        <end position="194"/>
    </location>
</feature>
<keyword evidence="2" id="KW-0472">Membrane</keyword>
<sequence>MFETWASPALAAVLAGAALWGVLLTPLLLYQVRAYGGLNYRRVFGAGLVSIYGVALVAYTLLPTPGAETWCSTDHEGAIELNASHSIGDIQWAVSRFGLIGSLTSFTVLQVVMNIVLFIPWGVFARRYFHMPFILAVLSGAFASLGIELAQYAGGWTFIGCQYRVADIDDLIANTLGALLGALIAPLVLSWMPAARRLTRERLDPREVSGLRRAASVVIDLVIVWGVALAVFQLVAWLAPVSGSDAAAAGRHALALGAGGLVALLPTLGGSGASIGERTLWLRPQTRTGTAPGRGRTVLRGLAGTGVYAGLAAWGSSVEGVGLGAEVIVVAAHAYGATLVLWAGIDPRGGLADAMTGCTTVDARGRTPSTGSGPQASGLVP</sequence>
<dbReference type="PANTHER" id="PTHR36834">
    <property type="entry name" value="MEMBRANE PROTEIN-RELATED"/>
    <property type="match status" value="1"/>
</dbReference>
<gene>
    <name evidence="4" type="ORF">QQX04_14540</name>
</gene>
<protein>
    <submittedName>
        <fullName evidence="4">VanZ family protein</fullName>
    </submittedName>
</protein>
<evidence type="ECO:0000313" key="5">
    <source>
        <dbReference type="Proteomes" id="UP001172738"/>
    </source>
</evidence>
<feature type="transmembrane region" description="Helical" evidence="2">
    <location>
        <begin position="252"/>
        <end position="276"/>
    </location>
</feature>
<evidence type="ECO:0000259" key="3">
    <source>
        <dbReference type="Pfam" id="PF04892"/>
    </source>
</evidence>
<keyword evidence="5" id="KW-1185">Reference proteome</keyword>
<evidence type="ECO:0000256" key="2">
    <source>
        <dbReference type="SAM" id="Phobius"/>
    </source>
</evidence>
<dbReference type="InterPro" id="IPR053150">
    <property type="entry name" value="Teicoplanin_resist-assoc"/>
</dbReference>
<keyword evidence="2" id="KW-1133">Transmembrane helix</keyword>
<dbReference type="Pfam" id="PF04892">
    <property type="entry name" value="VanZ"/>
    <property type="match status" value="1"/>
</dbReference>
<dbReference type="RefSeq" id="WP_301130444.1">
    <property type="nucleotide sequence ID" value="NZ_JAUHPV010000014.1"/>
</dbReference>
<dbReference type="Proteomes" id="UP001172738">
    <property type="component" value="Unassembled WGS sequence"/>
</dbReference>
<proteinExistence type="predicted"/>
<organism evidence="4 5">
    <name type="scientific">Demequina zhanjiangensis</name>
    <dbReference type="NCBI Taxonomy" id="3051659"/>
    <lineage>
        <taxon>Bacteria</taxon>
        <taxon>Bacillati</taxon>
        <taxon>Actinomycetota</taxon>
        <taxon>Actinomycetes</taxon>
        <taxon>Micrococcales</taxon>
        <taxon>Demequinaceae</taxon>
        <taxon>Demequina</taxon>
    </lineage>
</organism>
<dbReference type="EMBL" id="JAUHPV010000014">
    <property type="protein sequence ID" value="MDN4474216.1"/>
    <property type="molecule type" value="Genomic_DNA"/>
</dbReference>
<feature type="transmembrane region" description="Helical" evidence="2">
    <location>
        <begin position="99"/>
        <end position="121"/>
    </location>
</feature>
<feature type="region of interest" description="Disordered" evidence="1">
    <location>
        <begin position="362"/>
        <end position="381"/>
    </location>
</feature>
<reference evidence="4" key="1">
    <citation type="submission" date="2023-06" db="EMBL/GenBank/DDBJ databases">
        <title>SYSU T00b26.</title>
        <authorList>
            <person name="Gao L."/>
            <person name="Fang B.-Z."/>
            <person name="Li W.-J."/>
        </authorList>
    </citation>
    <scope>NUCLEOTIDE SEQUENCE</scope>
    <source>
        <strain evidence="4">SYSU T00b26</strain>
    </source>
</reference>
<keyword evidence="2" id="KW-0812">Transmembrane</keyword>
<accession>A0ABT8G4Z5</accession>
<feature type="transmembrane region" description="Helical" evidence="2">
    <location>
        <begin position="133"/>
        <end position="159"/>
    </location>
</feature>
<comment type="caution">
    <text evidence="4">The sequence shown here is derived from an EMBL/GenBank/DDBJ whole genome shotgun (WGS) entry which is preliminary data.</text>
</comment>
<evidence type="ECO:0000313" key="4">
    <source>
        <dbReference type="EMBL" id="MDN4474216.1"/>
    </source>
</evidence>